<dbReference type="RefSeq" id="WP_079638535.1">
    <property type="nucleotide sequence ID" value="NZ_FUYP01000010.1"/>
</dbReference>
<dbReference type="Pfam" id="PF00472">
    <property type="entry name" value="RF-1"/>
    <property type="match status" value="1"/>
</dbReference>
<dbReference type="SUPFAM" id="SSF110916">
    <property type="entry name" value="Peptidyl-tRNA hydrolase domain-like"/>
    <property type="match status" value="1"/>
</dbReference>
<dbReference type="Gene3D" id="3.30.160.20">
    <property type="match status" value="1"/>
</dbReference>
<protein>
    <submittedName>
        <fullName evidence="3">Ribosome-associated protein</fullName>
    </submittedName>
</protein>
<dbReference type="PANTHER" id="PTHR47814:SF1">
    <property type="entry name" value="PEPTIDYL-TRNA HYDROLASE ARFB"/>
    <property type="match status" value="1"/>
</dbReference>
<feature type="domain" description="Prokaryotic-type class I peptide chain release factors" evidence="2">
    <location>
        <begin position="23"/>
        <end position="39"/>
    </location>
</feature>
<dbReference type="Proteomes" id="UP000190044">
    <property type="component" value="Unassembled WGS sequence"/>
</dbReference>
<dbReference type="OrthoDB" id="9815709at2"/>
<evidence type="ECO:0000259" key="2">
    <source>
        <dbReference type="PROSITE" id="PS00745"/>
    </source>
</evidence>
<gene>
    <name evidence="3" type="ORF">SAMN06295937_101090</name>
</gene>
<dbReference type="PANTHER" id="PTHR47814">
    <property type="entry name" value="PEPTIDYL-TRNA HYDROLASE ARFB"/>
    <property type="match status" value="1"/>
</dbReference>
<dbReference type="GO" id="GO:0004045">
    <property type="term" value="F:peptidyl-tRNA hydrolase activity"/>
    <property type="evidence" value="ECO:0007669"/>
    <property type="project" value="TreeGrafter"/>
</dbReference>
<dbReference type="GO" id="GO:0003747">
    <property type="term" value="F:translation release factor activity"/>
    <property type="evidence" value="ECO:0007669"/>
    <property type="project" value="InterPro"/>
</dbReference>
<dbReference type="AlphaFoldDB" id="A0A1T5CJ27"/>
<evidence type="ECO:0000256" key="1">
    <source>
        <dbReference type="SAM" id="MobiDB-lite"/>
    </source>
</evidence>
<sequence length="142" mass="15510">MVLVPITRSIAIDSDELDESFARSGGAGGQHVNTTDSAVMLRFDVVNSPTLPEAVKTRLAALAGSRLTKDGVLILRSEGSRSQALNRQEVRERLFALIREATFVPKKRKPTKPSASSKRQRVESKQRRGAIKAGRGRVRGTD</sequence>
<dbReference type="PROSITE" id="PS00745">
    <property type="entry name" value="RF_PROK_I"/>
    <property type="match status" value="1"/>
</dbReference>
<evidence type="ECO:0000313" key="4">
    <source>
        <dbReference type="Proteomes" id="UP000190044"/>
    </source>
</evidence>
<accession>A0A1T5CJ27</accession>
<dbReference type="InterPro" id="IPR000352">
    <property type="entry name" value="Pep_chain_release_fac_I"/>
</dbReference>
<organism evidence="3 4">
    <name type="scientific">Sphingopyxis flava</name>
    <dbReference type="NCBI Taxonomy" id="1507287"/>
    <lineage>
        <taxon>Bacteria</taxon>
        <taxon>Pseudomonadati</taxon>
        <taxon>Pseudomonadota</taxon>
        <taxon>Alphaproteobacteria</taxon>
        <taxon>Sphingomonadales</taxon>
        <taxon>Sphingomonadaceae</taxon>
        <taxon>Sphingopyxis</taxon>
    </lineage>
</organism>
<feature type="region of interest" description="Disordered" evidence="1">
    <location>
        <begin position="105"/>
        <end position="142"/>
    </location>
</feature>
<name>A0A1T5CJ27_9SPHN</name>
<dbReference type="GO" id="GO:0043022">
    <property type="term" value="F:ribosome binding"/>
    <property type="evidence" value="ECO:0007669"/>
    <property type="project" value="TreeGrafter"/>
</dbReference>
<keyword evidence="4" id="KW-1185">Reference proteome</keyword>
<dbReference type="EMBL" id="FUYP01000010">
    <property type="protein sequence ID" value="SKB59150.1"/>
    <property type="molecule type" value="Genomic_DNA"/>
</dbReference>
<dbReference type="GO" id="GO:0072344">
    <property type="term" value="P:rescue of stalled ribosome"/>
    <property type="evidence" value="ECO:0007669"/>
    <property type="project" value="TreeGrafter"/>
</dbReference>
<feature type="compositionally biased region" description="Basic residues" evidence="1">
    <location>
        <begin position="127"/>
        <end position="142"/>
    </location>
</feature>
<dbReference type="NCBIfam" id="NF006718">
    <property type="entry name" value="PRK09256.1"/>
    <property type="match status" value="1"/>
</dbReference>
<evidence type="ECO:0000313" key="3">
    <source>
        <dbReference type="EMBL" id="SKB59150.1"/>
    </source>
</evidence>
<reference evidence="4" key="1">
    <citation type="submission" date="2017-02" db="EMBL/GenBank/DDBJ databases">
        <authorList>
            <person name="Varghese N."/>
            <person name="Submissions S."/>
        </authorList>
    </citation>
    <scope>NUCLEOTIDE SEQUENCE [LARGE SCALE GENOMIC DNA]</scope>
    <source>
        <strain evidence="4">R11H</strain>
    </source>
</reference>
<proteinExistence type="predicted"/>